<dbReference type="EMBL" id="CM042020">
    <property type="protein sequence ID" value="KAI3822197.1"/>
    <property type="molecule type" value="Genomic_DNA"/>
</dbReference>
<name>A0ACB9JQG3_9ASTR</name>
<gene>
    <name evidence="1" type="ORF">L1987_09782</name>
</gene>
<proteinExistence type="predicted"/>
<organism evidence="1 2">
    <name type="scientific">Smallanthus sonchifolius</name>
    <dbReference type="NCBI Taxonomy" id="185202"/>
    <lineage>
        <taxon>Eukaryota</taxon>
        <taxon>Viridiplantae</taxon>
        <taxon>Streptophyta</taxon>
        <taxon>Embryophyta</taxon>
        <taxon>Tracheophyta</taxon>
        <taxon>Spermatophyta</taxon>
        <taxon>Magnoliopsida</taxon>
        <taxon>eudicotyledons</taxon>
        <taxon>Gunneridae</taxon>
        <taxon>Pentapetalae</taxon>
        <taxon>asterids</taxon>
        <taxon>campanulids</taxon>
        <taxon>Asterales</taxon>
        <taxon>Asteraceae</taxon>
        <taxon>Asteroideae</taxon>
        <taxon>Heliantheae alliance</taxon>
        <taxon>Millerieae</taxon>
        <taxon>Smallanthus</taxon>
    </lineage>
</organism>
<evidence type="ECO:0000313" key="2">
    <source>
        <dbReference type="Proteomes" id="UP001056120"/>
    </source>
</evidence>
<keyword evidence="2" id="KW-1185">Reference proteome</keyword>
<reference evidence="2" key="1">
    <citation type="journal article" date="2022" name="Mol. Ecol. Resour.">
        <title>The genomes of chicory, endive, great burdock and yacon provide insights into Asteraceae palaeo-polyploidization history and plant inulin production.</title>
        <authorList>
            <person name="Fan W."/>
            <person name="Wang S."/>
            <person name="Wang H."/>
            <person name="Wang A."/>
            <person name="Jiang F."/>
            <person name="Liu H."/>
            <person name="Zhao H."/>
            <person name="Xu D."/>
            <person name="Zhang Y."/>
        </authorList>
    </citation>
    <scope>NUCLEOTIDE SEQUENCE [LARGE SCALE GENOMIC DNA]</scope>
    <source>
        <strain evidence="2">cv. Yunnan</strain>
    </source>
</reference>
<protein>
    <submittedName>
        <fullName evidence="1">Uncharacterized protein</fullName>
    </submittedName>
</protein>
<evidence type="ECO:0000313" key="1">
    <source>
        <dbReference type="EMBL" id="KAI3822197.1"/>
    </source>
</evidence>
<accession>A0ACB9JQG3</accession>
<reference evidence="1 2" key="2">
    <citation type="journal article" date="2022" name="Mol. Ecol. Resour.">
        <title>The genomes of chicory, endive, great burdock and yacon provide insights into Asteraceae paleo-polyploidization history and plant inulin production.</title>
        <authorList>
            <person name="Fan W."/>
            <person name="Wang S."/>
            <person name="Wang H."/>
            <person name="Wang A."/>
            <person name="Jiang F."/>
            <person name="Liu H."/>
            <person name="Zhao H."/>
            <person name="Xu D."/>
            <person name="Zhang Y."/>
        </authorList>
    </citation>
    <scope>NUCLEOTIDE SEQUENCE [LARGE SCALE GENOMIC DNA]</scope>
    <source>
        <strain evidence="2">cv. Yunnan</strain>
        <tissue evidence="1">Leaves</tissue>
    </source>
</reference>
<dbReference type="Proteomes" id="UP001056120">
    <property type="component" value="Linkage Group LG03"/>
</dbReference>
<comment type="caution">
    <text evidence="1">The sequence shown here is derived from an EMBL/GenBank/DDBJ whole genome shotgun (WGS) entry which is preliminary data.</text>
</comment>
<sequence>MAAPRTVEGAGEGALEGPGGEAVVGEGVEGIGDGIAFGDGEGEGTTGRGRGQTVVVAVGANYAMLAEFHFIGENGQKYGFENRLNFKVTCVST</sequence>